<evidence type="ECO:0000256" key="4">
    <source>
        <dbReference type="ARBA" id="ARBA00022771"/>
    </source>
</evidence>
<evidence type="ECO:0000313" key="11">
    <source>
        <dbReference type="EMBL" id="PXF41427.1"/>
    </source>
</evidence>
<dbReference type="PROSITE" id="PS50089">
    <property type="entry name" value="ZF_RING_2"/>
    <property type="match status" value="1"/>
</dbReference>
<dbReference type="Pfam" id="PF13639">
    <property type="entry name" value="zf-RING_2"/>
    <property type="match status" value="1"/>
</dbReference>
<keyword evidence="6 9" id="KW-1133">Transmembrane helix</keyword>
<dbReference type="GO" id="GO:0016020">
    <property type="term" value="C:membrane"/>
    <property type="evidence" value="ECO:0007669"/>
    <property type="project" value="UniProtKB-SubCell"/>
</dbReference>
<evidence type="ECO:0000256" key="8">
    <source>
        <dbReference type="PROSITE-ProRule" id="PRU00175"/>
    </source>
</evidence>
<dbReference type="SUPFAM" id="SSF57850">
    <property type="entry name" value="RING/U-box"/>
    <property type="match status" value="1"/>
</dbReference>
<dbReference type="AlphaFoldDB" id="A0A2V3IH75"/>
<protein>
    <recommendedName>
        <fullName evidence="10">RING-type domain-containing protein</fullName>
    </recommendedName>
</protein>
<comment type="subcellular location">
    <subcellularLocation>
        <location evidence="1">Membrane</location>
    </subcellularLocation>
</comment>
<evidence type="ECO:0000256" key="1">
    <source>
        <dbReference type="ARBA" id="ARBA00004370"/>
    </source>
</evidence>
<evidence type="ECO:0000256" key="3">
    <source>
        <dbReference type="ARBA" id="ARBA00022723"/>
    </source>
</evidence>
<dbReference type="SMART" id="SM00184">
    <property type="entry name" value="RING"/>
    <property type="match status" value="1"/>
</dbReference>
<accession>A0A2V3IH75</accession>
<reference evidence="11 12" key="1">
    <citation type="journal article" date="2018" name="Mol. Biol. Evol.">
        <title>Analysis of the draft genome of the red seaweed Gracilariopsis chorda provides insights into genome size evolution in Rhodophyta.</title>
        <authorList>
            <person name="Lee J."/>
            <person name="Yang E.C."/>
            <person name="Graf L."/>
            <person name="Yang J.H."/>
            <person name="Qiu H."/>
            <person name="Zel Zion U."/>
            <person name="Chan C.X."/>
            <person name="Stephens T.G."/>
            <person name="Weber A.P.M."/>
            <person name="Boo G.H."/>
            <person name="Boo S.M."/>
            <person name="Kim K.M."/>
            <person name="Shin Y."/>
            <person name="Jung M."/>
            <person name="Lee S.J."/>
            <person name="Yim H.S."/>
            <person name="Lee J.H."/>
            <person name="Bhattacharya D."/>
            <person name="Yoon H.S."/>
        </authorList>
    </citation>
    <scope>NUCLEOTIDE SEQUENCE [LARGE SCALE GENOMIC DNA]</scope>
    <source>
        <strain evidence="11 12">SKKU-2015</strain>
        <tissue evidence="11">Whole body</tissue>
    </source>
</reference>
<evidence type="ECO:0000256" key="5">
    <source>
        <dbReference type="ARBA" id="ARBA00022833"/>
    </source>
</evidence>
<dbReference type="Proteomes" id="UP000247409">
    <property type="component" value="Unassembled WGS sequence"/>
</dbReference>
<feature type="transmembrane region" description="Helical" evidence="9">
    <location>
        <begin position="67"/>
        <end position="88"/>
    </location>
</feature>
<organism evidence="11 12">
    <name type="scientific">Gracilariopsis chorda</name>
    <dbReference type="NCBI Taxonomy" id="448386"/>
    <lineage>
        <taxon>Eukaryota</taxon>
        <taxon>Rhodophyta</taxon>
        <taxon>Florideophyceae</taxon>
        <taxon>Rhodymeniophycidae</taxon>
        <taxon>Gracilariales</taxon>
        <taxon>Gracilariaceae</taxon>
        <taxon>Gracilariopsis</taxon>
    </lineage>
</organism>
<dbReference type="Gene3D" id="3.30.40.10">
    <property type="entry name" value="Zinc/RING finger domain, C3HC4 (zinc finger)"/>
    <property type="match status" value="1"/>
</dbReference>
<evidence type="ECO:0000313" key="12">
    <source>
        <dbReference type="Proteomes" id="UP000247409"/>
    </source>
</evidence>
<name>A0A2V3IH75_9FLOR</name>
<evidence type="ECO:0000256" key="2">
    <source>
        <dbReference type="ARBA" id="ARBA00022692"/>
    </source>
</evidence>
<feature type="domain" description="RING-type" evidence="10">
    <location>
        <begin position="161"/>
        <end position="203"/>
    </location>
</feature>
<dbReference type="InterPro" id="IPR013083">
    <property type="entry name" value="Znf_RING/FYVE/PHD"/>
</dbReference>
<keyword evidence="5" id="KW-0862">Zinc</keyword>
<dbReference type="PANTHER" id="PTHR46539">
    <property type="entry name" value="E3 UBIQUITIN-PROTEIN LIGASE ATL42"/>
    <property type="match status" value="1"/>
</dbReference>
<dbReference type="EMBL" id="NBIV01000217">
    <property type="protein sequence ID" value="PXF41427.1"/>
    <property type="molecule type" value="Genomic_DNA"/>
</dbReference>
<proteinExistence type="predicted"/>
<dbReference type="InterPro" id="IPR001841">
    <property type="entry name" value="Znf_RING"/>
</dbReference>
<feature type="transmembrane region" description="Helical" evidence="9">
    <location>
        <begin position="28"/>
        <end position="47"/>
    </location>
</feature>
<evidence type="ECO:0000256" key="7">
    <source>
        <dbReference type="ARBA" id="ARBA00023136"/>
    </source>
</evidence>
<comment type="caution">
    <text evidence="11">The sequence shown here is derived from an EMBL/GenBank/DDBJ whole genome shotgun (WGS) entry which is preliminary data.</text>
</comment>
<keyword evidence="3" id="KW-0479">Metal-binding</keyword>
<evidence type="ECO:0000259" key="10">
    <source>
        <dbReference type="PROSITE" id="PS50089"/>
    </source>
</evidence>
<keyword evidence="7 9" id="KW-0472">Membrane</keyword>
<evidence type="ECO:0000256" key="6">
    <source>
        <dbReference type="ARBA" id="ARBA00022989"/>
    </source>
</evidence>
<sequence>MADKSLSNGATTAPPSAYQPTSLTKDSIFATMCVSFLALILYTLVNMTVNSPAQRSSTLARSDVELVLGYVLIILGYLLVPGVGVLLVRRQRCMARNQFVLQLDSDVFDNRHFSALFGDALSCSLMRRFTPSDTSAICRQLEQCTTKQLWHAHPADHPAQCAICLSDLQPGCHARILACKHAFHAQCAHLWIVRARKNSCPLCWTPVCEGRGLDMKPC</sequence>
<dbReference type="OrthoDB" id="8062037at2759"/>
<dbReference type="PANTHER" id="PTHR46539:SF1">
    <property type="entry name" value="E3 UBIQUITIN-PROTEIN LIGASE ATL42"/>
    <property type="match status" value="1"/>
</dbReference>
<keyword evidence="12" id="KW-1185">Reference proteome</keyword>
<evidence type="ECO:0000256" key="9">
    <source>
        <dbReference type="SAM" id="Phobius"/>
    </source>
</evidence>
<gene>
    <name evidence="11" type="ORF">BWQ96_08862</name>
</gene>
<keyword evidence="2 9" id="KW-0812">Transmembrane</keyword>
<dbReference type="GO" id="GO:0008270">
    <property type="term" value="F:zinc ion binding"/>
    <property type="evidence" value="ECO:0007669"/>
    <property type="project" value="UniProtKB-KW"/>
</dbReference>
<keyword evidence="4 8" id="KW-0863">Zinc-finger</keyword>